<evidence type="ECO:0000256" key="4">
    <source>
        <dbReference type="ARBA" id="ARBA00022553"/>
    </source>
</evidence>
<dbReference type="Proteomes" id="UP001226691">
    <property type="component" value="Unassembled WGS sequence"/>
</dbReference>
<keyword evidence="6 11" id="KW-0418">Kinase</keyword>
<feature type="transmembrane region" description="Helical" evidence="8">
    <location>
        <begin position="52"/>
        <end position="70"/>
    </location>
</feature>
<keyword evidence="8" id="KW-1133">Transmembrane helix</keyword>
<dbReference type="Pfam" id="PF02518">
    <property type="entry name" value="HATPase_c"/>
    <property type="match status" value="1"/>
</dbReference>
<evidence type="ECO:0000256" key="7">
    <source>
        <dbReference type="ARBA" id="ARBA00023012"/>
    </source>
</evidence>
<dbReference type="InterPro" id="IPR004358">
    <property type="entry name" value="Sig_transdc_His_kin-like_C"/>
</dbReference>
<dbReference type="InterPro" id="IPR035965">
    <property type="entry name" value="PAS-like_dom_sf"/>
</dbReference>
<dbReference type="SMART" id="SM00388">
    <property type="entry name" value="HisKA"/>
    <property type="match status" value="1"/>
</dbReference>
<dbReference type="SMART" id="SM00387">
    <property type="entry name" value="HATPase_c"/>
    <property type="match status" value="1"/>
</dbReference>
<keyword evidence="8" id="KW-0472">Membrane</keyword>
<dbReference type="InterPro" id="IPR050736">
    <property type="entry name" value="Sensor_HK_Regulatory"/>
</dbReference>
<evidence type="ECO:0000313" key="11">
    <source>
        <dbReference type="EMBL" id="MDQ1123297.1"/>
    </source>
</evidence>
<organism evidence="11 12">
    <name type="scientific">Microbacterium trichothecenolyticum</name>
    <name type="common">Aureobacterium trichothecenolyticum</name>
    <dbReference type="NCBI Taxonomy" id="69370"/>
    <lineage>
        <taxon>Bacteria</taxon>
        <taxon>Bacillati</taxon>
        <taxon>Actinomycetota</taxon>
        <taxon>Actinomycetes</taxon>
        <taxon>Micrococcales</taxon>
        <taxon>Microbacteriaceae</taxon>
        <taxon>Microbacterium</taxon>
    </lineage>
</organism>
<dbReference type="PANTHER" id="PTHR43711:SF31">
    <property type="entry name" value="HISTIDINE KINASE"/>
    <property type="match status" value="1"/>
</dbReference>
<gene>
    <name evidence="11" type="ORF">QE412_001870</name>
</gene>
<dbReference type="InterPro" id="IPR003594">
    <property type="entry name" value="HATPase_dom"/>
</dbReference>
<name>A0ABU0TUF3_MICTR</name>
<dbReference type="InterPro" id="IPR036890">
    <property type="entry name" value="HATPase_C_sf"/>
</dbReference>
<evidence type="ECO:0000256" key="2">
    <source>
        <dbReference type="ARBA" id="ARBA00004236"/>
    </source>
</evidence>
<proteinExistence type="predicted"/>
<comment type="catalytic activity">
    <reaction evidence="1">
        <text>ATP + protein L-histidine = ADP + protein N-phospho-L-histidine.</text>
        <dbReference type="EC" id="2.7.13.3"/>
    </reaction>
</comment>
<evidence type="ECO:0000256" key="5">
    <source>
        <dbReference type="ARBA" id="ARBA00022679"/>
    </source>
</evidence>
<feature type="transmembrane region" description="Helical" evidence="8">
    <location>
        <begin position="108"/>
        <end position="127"/>
    </location>
</feature>
<dbReference type="GO" id="GO:0004673">
    <property type="term" value="F:protein histidine kinase activity"/>
    <property type="evidence" value="ECO:0007669"/>
    <property type="project" value="UniProtKB-EC"/>
</dbReference>
<dbReference type="SUPFAM" id="SSF55785">
    <property type="entry name" value="PYP-like sensor domain (PAS domain)"/>
    <property type="match status" value="1"/>
</dbReference>
<dbReference type="InterPro" id="IPR000014">
    <property type="entry name" value="PAS"/>
</dbReference>
<feature type="transmembrane region" description="Helical" evidence="8">
    <location>
        <begin position="134"/>
        <end position="165"/>
    </location>
</feature>
<dbReference type="InterPro" id="IPR005467">
    <property type="entry name" value="His_kinase_dom"/>
</dbReference>
<feature type="domain" description="PAS" evidence="10">
    <location>
        <begin position="225"/>
        <end position="266"/>
    </location>
</feature>
<dbReference type="PANTHER" id="PTHR43711">
    <property type="entry name" value="TWO-COMPONENT HISTIDINE KINASE"/>
    <property type="match status" value="1"/>
</dbReference>
<feature type="transmembrane region" description="Helical" evidence="8">
    <location>
        <begin position="82"/>
        <end position="102"/>
    </location>
</feature>
<evidence type="ECO:0000259" key="10">
    <source>
        <dbReference type="PROSITE" id="PS50112"/>
    </source>
</evidence>
<reference evidence="11 12" key="1">
    <citation type="submission" date="2023-07" db="EMBL/GenBank/DDBJ databases">
        <title>Functional and genomic diversity of the sorghum phyllosphere microbiome.</title>
        <authorList>
            <person name="Shade A."/>
        </authorList>
    </citation>
    <scope>NUCLEOTIDE SEQUENCE [LARGE SCALE GENOMIC DNA]</scope>
    <source>
        <strain evidence="11 12">SORGH_AS_1207</strain>
    </source>
</reference>
<dbReference type="SUPFAM" id="SSF55874">
    <property type="entry name" value="ATPase domain of HSP90 chaperone/DNA topoisomerase II/histidine kinase"/>
    <property type="match status" value="1"/>
</dbReference>
<evidence type="ECO:0000256" key="3">
    <source>
        <dbReference type="ARBA" id="ARBA00012438"/>
    </source>
</evidence>
<keyword evidence="7" id="KW-0902">Two-component regulatory system</keyword>
<accession>A0ABU0TUF3</accession>
<dbReference type="InterPro" id="IPR036097">
    <property type="entry name" value="HisK_dim/P_sf"/>
</dbReference>
<dbReference type="PROSITE" id="PS50112">
    <property type="entry name" value="PAS"/>
    <property type="match status" value="1"/>
</dbReference>
<dbReference type="InterPro" id="IPR003661">
    <property type="entry name" value="HisK_dim/P_dom"/>
</dbReference>
<feature type="domain" description="Histidine kinase" evidence="9">
    <location>
        <begin position="356"/>
        <end position="571"/>
    </location>
</feature>
<dbReference type="CDD" id="cd00130">
    <property type="entry name" value="PAS"/>
    <property type="match status" value="1"/>
</dbReference>
<evidence type="ECO:0000256" key="1">
    <source>
        <dbReference type="ARBA" id="ARBA00000085"/>
    </source>
</evidence>
<keyword evidence="4" id="KW-0597">Phosphoprotein</keyword>
<evidence type="ECO:0000259" key="9">
    <source>
        <dbReference type="PROSITE" id="PS50109"/>
    </source>
</evidence>
<evidence type="ECO:0000256" key="8">
    <source>
        <dbReference type="SAM" id="Phobius"/>
    </source>
</evidence>
<dbReference type="EC" id="2.7.13.3" evidence="3"/>
<dbReference type="Gene3D" id="1.10.287.130">
    <property type="match status" value="1"/>
</dbReference>
<dbReference type="PRINTS" id="PR00344">
    <property type="entry name" value="BCTRLSENSOR"/>
</dbReference>
<protein>
    <recommendedName>
        <fullName evidence="3">histidine kinase</fullName>
        <ecNumber evidence="3">2.7.13.3</ecNumber>
    </recommendedName>
</protein>
<dbReference type="PROSITE" id="PS50109">
    <property type="entry name" value="HIS_KIN"/>
    <property type="match status" value="1"/>
</dbReference>
<keyword evidence="8" id="KW-0812">Transmembrane</keyword>
<feature type="transmembrane region" description="Helical" evidence="8">
    <location>
        <begin position="177"/>
        <end position="198"/>
    </location>
</feature>
<dbReference type="SUPFAM" id="SSF47384">
    <property type="entry name" value="Homodimeric domain of signal transducing histidine kinase"/>
    <property type="match status" value="1"/>
</dbReference>
<dbReference type="Gene3D" id="3.30.565.10">
    <property type="entry name" value="Histidine kinase-like ATPase, C-terminal domain"/>
    <property type="match status" value="1"/>
</dbReference>
<dbReference type="Gene3D" id="3.30.450.20">
    <property type="entry name" value="PAS domain"/>
    <property type="match status" value="1"/>
</dbReference>
<dbReference type="CDD" id="cd00082">
    <property type="entry name" value="HisKA"/>
    <property type="match status" value="1"/>
</dbReference>
<comment type="subcellular location">
    <subcellularLocation>
        <location evidence="2">Cell membrane</location>
    </subcellularLocation>
</comment>
<comment type="caution">
    <text evidence="11">The sequence shown here is derived from an EMBL/GenBank/DDBJ whole genome shotgun (WGS) entry which is preliminary data.</text>
</comment>
<evidence type="ECO:0000256" key="6">
    <source>
        <dbReference type="ARBA" id="ARBA00022777"/>
    </source>
</evidence>
<sequence length="575" mass="62458">MRRAETGWRAEDYTTLYTLDDMATLRSVPPAAPSVSARNDDGTAPSSYVRSIWLLQLVLGASVVITVLMVQALEPSLFLRWPFSSGVGVIIALTAVAIVVPWHRLPRAAVAAIPFADIVAIGLLSFGTDLRFGFFWVFPIFWVATHFTLAFMIAALGTIGLIIVVDAAVNAVGPVTALRLIVVLLSLTFIAITAFLSARQTRAFKQLLRRQASRLQGTLQRVSGQERRVSQMLNGLDTGIARLSADGEVLALNDTYVDLYGIERDEPQRPGAAVEYATLHGEPLPEAERPFTRASRGEQFDDERTWLYDSHGEWRALSVSTRRLVSSDEPESTLLIVHDITALIESERARERLAATVSHELRNPLTAIIGHADLALDHPDLPPKLRDQLEVIAGAGERMQKLISEILAGSRGVFREQSAPSTADLSRIIASSLESFRPAAIARRVDVIDDLPPSAEVVGDAFRLRQAIDNILSNAIKYTPAGGSIRISGEVTPDDVILRFIDTGIGIGPDDLTRVFDPYFRARSVRESSTPGTGLGMGIIRSIVEDEGGSLVLESEIGTGTTVTVVLPARQSAES</sequence>
<evidence type="ECO:0000313" key="12">
    <source>
        <dbReference type="Proteomes" id="UP001226691"/>
    </source>
</evidence>
<dbReference type="EMBL" id="JAUTBF010000001">
    <property type="protein sequence ID" value="MDQ1123297.1"/>
    <property type="molecule type" value="Genomic_DNA"/>
</dbReference>
<keyword evidence="12" id="KW-1185">Reference proteome</keyword>
<dbReference type="NCBIfam" id="TIGR00229">
    <property type="entry name" value="sensory_box"/>
    <property type="match status" value="1"/>
</dbReference>
<keyword evidence="5 11" id="KW-0808">Transferase</keyword>
<dbReference type="Pfam" id="PF00512">
    <property type="entry name" value="HisKA"/>
    <property type="match status" value="1"/>
</dbReference>